<accession>V6LEG9</accession>
<dbReference type="EMBL" id="KI546151">
    <property type="protein sequence ID" value="EST42910.1"/>
    <property type="molecule type" value="Genomic_DNA"/>
</dbReference>
<feature type="non-terminal residue" evidence="2">
    <location>
        <position position="1"/>
    </location>
</feature>
<dbReference type="AlphaFoldDB" id="V6LEG9"/>
<protein>
    <submittedName>
        <fullName evidence="2">Uncharacterized protein</fullName>
    </submittedName>
</protein>
<proteinExistence type="predicted"/>
<reference evidence="2" key="1">
    <citation type="journal article" date="2014" name="PLoS Genet.">
        <title>The Genome of Spironucleus salmonicida Highlights a Fish Pathogen Adapted to Fluctuating Environments.</title>
        <authorList>
            <person name="Xu F."/>
            <person name="Jerlstrom-Hultqvist J."/>
            <person name="Einarsson E."/>
            <person name="Astvaldsson A."/>
            <person name="Svard S.G."/>
            <person name="Andersson J.O."/>
        </authorList>
    </citation>
    <scope>NUCLEOTIDE SEQUENCE</scope>
</reference>
<feature type="compositionally biased region" description="Basic and acidic residues" evidence="1">
    <location>
        <begin position="125"/>
        <end position="137"/>
    </location>
</feature>
<feature type="region of interest" description="Disordered" evidence="1">
    <location>
        <begin position="67"/>
        <end position="151"/>
    </location>
</feature>
<evidence type="ECO:0000256" key="1">
    <source>
        <dbReference type="SAM" id="MobiDB-lite"/>
    </source>
</evidence>
<gene>
    <name evidence="2" type="ORF">SS50377_17444</name>
</gene>
<evidence type="ECO:0000313" key="2">
    <source>
        <dbReference type="EMBL" id="EST42910.1"/>
    </source>
</evidence>
<feature type="compositionally biased region" description="Low complexity" evidence="1">
    <location>
        <begin position="67"/>
        <end position="78"/>
    </location>
</feature>
<sequence>DVVAKVLNESLLQRSGSRLGASAAFSVRRSAQPQPTARVYRQLQGSIVLSDLAPPVPVAAPLSDMVLHSSSQQASSAADTSTMAPARVAPKQVRQRAKSAKGKPAPPAAAATSKAPRPKGFRRGAFRDEMRVEDLAPRPRTRATSAKQKAGFVPTIQRELLAAEPFCLQ</sequence>
<organism evidence="2">
    <name type="scientific">Spironucleus salmonicida</name>
    <dbReference type="NCBI Taxonomy" id="348837"/>
    <lineage>
        <taxon>Eukaryota</taxon>
        <taxon>Metamonada</taxon>
        <taxon>Diplomonadida</taxon>
        <taxon>Hexamitidae</taxon>
        <taxon>Hexamitinae</taxon>
        <taxon>Spironucleus</taxon>
    </lineage>
</organism>
<dbReference type="VEuPathDB" id="GiardiaDB:SS50377_23974"/>
<name>V6LEG9_9EUKA</name>